<keyword evidence="13" id="KW-0472">Membrane</keyword>
<evidence type="ECO:0000256" key="11">
    <source>
        <dbReference type="ARBA" id="ARBA00022968"/>
    </source>
</evidence>
<evidence type="ECO:0000313" key="19">
    <source>
        <dbReference type="Proteomes" id="UP001064200"/>
    </source>
</evidence>
<evidence type="ECO:0000256" key="10">
    <source>
        <dbReference type="ARBA" id="ARBA00022870"/>
    </source>
</evidence>
<evidence type="ECO:0000256" key="15">
    <source>
        <dbReference type="ARBA" id="ARBA00023200"/>
    </source>
</evidence>
<dbReference type="CDD" id="cd00737">
    <property type="entry name" value="lyz_endolysin_autolysin"/>
    <property type="match status" value="1"/>
</dbReference>
<evidence type="ECO:0000256" key="2">
    <source>
        <dbReference type="ARBA" id="ARBA00022445"/>
    </source>
</evidence>
<dbReference type="HAMAP" id="MF_04136">
    <property type="entry name" value="SAR_ENDOLYSIN"/>
    <property type="match status" value="1"/>
</dbReference>
<dbReference type="Gene3D" id="1.10.530.40">
    <property type="match status" value="1"/>
</dbReference>
<dbReference type="GO" id="GO:0042742">
    <property type="term" value="P:defense response to bacterium"/>
    <property type="evidence" value="ECO:0007669"/>
    <property type="project" value="UniProtKB-KW"/>
</dbReference>
<dbReference type="Proteomes" id="UP001064200">
    <property type="component" value="Segment"/>
</dbReference>
<evidence type="ECO:0000256" key="14">
    <source>
        <dbReference type="ARBA" id="ARBA00023142"/>
    </source>
</evidence>
<keyword evidence="19" id="KW-1185">Reference proteome</keyword>
<keyword evidence="8 17" id="KW-0378">Hydrolase</keyword>
<keyword evidence="12" id="KW-1133">Transmembrane helix</keyword>
<evidence type="ECO:0000256" key="8">
    <source>
        <dbReference type="ARBA" id="ARBA00022801"/>
    </source>
</evidence>
<protein>
    <recommendedName>
        <fullName evidence="17">Lysozyme</fullName>
        <ecNumber evidence="17">3.2.1.17</ecNumber>
    </recommendedName>
</protein>
<dbReference type="GO" id="GO:0003796">
    <property type="term" value="F:lysozyme activity"/>
    <property type="evidence" value="ECO:0007669"/>
    <property type="project" value="UniProtKB-EC"/>
</dbReference>
<evidence type="ECO:0000256" key="9">
    <source>
        <dbReference type="ARBA" id="ARBA00022852"/>
    </source>
</evidence>
<dbReference type="Pfam" id="PF00959">
    <property type="entry name" value="Phage_lysozyme"/>
    <property type="match status" value="1"/>
</dbReference>
<gene>
    <name evidence="18" type="ORF">IVIADoCa2_3</name>
</gene>
<keyword evidence="7" id="KW-0812">Transmembrane</keyword>
<dbReference type="InterPro" id="IPR002196">
    <property type="entry name" value="Glyco_hydro_24"/>
</dbReference>
<evidence type="ECO:0000256" key="13">
    <source>
        <dbReference type="ARBA" id="ARBA00023136"/>
    </source>
</evidence>
<evidence type="ECO:0000256" key="17">
    <source>
        <dbReference type="RuleBase" id="RU003788"/>
    </source>
</evidence>
<comment type="similarity">
    <text evidence="17">Belongs to the glycosyl hydrolase 24 family.</text>
</comment>
<organism evidence="18 19">
    <name type="scientific">Xanthomonas phage vB_Xar_IVIA-DoCa2</name>
    <dbReference type="NCBI Taxonomy" id="2970491"/>
    <lineage>
        <taxon>Viruses</taxon>
        <taxon>Duplodnaviria</taxon>
        <taxon>Heunggongvirae</taxon>
        <taxon>Uroviricota</taxon>
        <taxon>Caudoviricetes</taxon>
        <taxon>Autographivirales</taxon>
        <taxon>Autonotataviridae</taxon>
        <taxon>Gujervirinae</taxon>
        <taxon>Pradovirus</taxon>
        <taxon>Pradovirus IVIADoCa2</taxon>
    </lineage>
</organism>
<keyword evidence="6 17" id="KW-0081">Bacteriolytic enzyme</keyword>
<dbReference type="InterPro" id="IPR023347">
    <property type="entry name" value="Lysozyme_dom_sf"/>
</dbReference>
<evidence type="ECO:0000256" key="7">
    <source>
        <dbReference type="ARBA" id="ARBA00022692"/>
    </source>
</evidence>
<evidence type="ECO:0000256" key="16">
    <source>
        <dbReference type="ARBA" id="ARBA00023295"/>
    </source>
</evidence>
<reference evidence="18" key="1">
    <citation type="submission" date="2022-06" db="EMBL/GenBank/DDBJ databases">
        <title>Comparative analysis of new lytic phages for the biological control of phytopathogenic Xanthomonas spp.</title>
        <authorList>
            <person name="Domingo-Calap M.L."/>
            <person name="Bernabeu-Gimeno M."/>
            <person name="Aure C.M."/>
            <person name="Marco-Noales E."/>
            <person name="Domingo-Calap P."/>
        </authorList>
    </citation>
    <scope>NUCLEOTIDE SEQUENCE</scope>
</reference>
<evidence type="ECO:0000256" key="4">
    <source>
        <dbReference type="ARBA" id="ARBA00022529"/>
    </source>
</evidence>
<keyword evidence="11" id="KW-0735">Signal-anchor</keyword>
<dbReference type="InterPro" id="IPR051018">
    <property type="entry name" value="Bacteriophage_GH24"/>
</dbReference>
<dbReference type="InterPro" id="IPR034690">
    <property type="entry name" value="Endolysin_T4_type"/>
</dbReference>
<keyword evidence="2" id="KW-1030">Host cell inner membrane</keyword>
<keyword evidence="15" id="KW-1035">Host cytoplasm</keyword>
<dbReference type="EC" id="3.2.1.17" evidence="17"/>
<dbReference type="SUPFAM" id="SSF53955">
    <property type="entry name" value="Lysozyme-like"/>
    <property type="match status" value="1"/>
</dbReference>
<keyword evidence="5" id="KW-1188">Viral release from host cell</keyword>
<dbReference type="HAMAP" id="MF_04110">
    <property type="entry name" value="ENDOLYSIN_T4"/>
    <property type="match status" value="1"/>
</dbReference>
<comment type="catalytic activity">
    <reaction evidence="1 17">
        <text>Hydrolysis of (1-&gt;4)-beta-linkages between N-acetylmuramic acid and N-acetyl-D-glucosamine residues in a peptidoglycan and between N-acetyl-D-glucosamine residues in chitodextrins.</text>
        <dbReference type="EC" id="3.2.1.17"/>
    </reaction>
</comment>
<keyword evidence="14" id="KW-0578">Host cell lysis by virus</keyword>
<proteinExistence type="inferred from homology"/>
<dbReference type="GO" id="GO:0016998">
    <property type="term" value="P:cell wall macromolecule catabolic process"/>
    <property type="evidence" value="ECO:0007669"/>
    <property type="project" value="InterPro"/>
</dbReference>
<dbReference type="InterPro" id="IPR023346">
    <property type="entry name" value="Lysozyme-like_dom_sf"/>
</dbReference>
<dbReference type="InterPro" id="IPR033907">
    <property type="entry name" value="Endolysin_autolysin"/>
</dbReference>
<keyword evidence="3" id="KW-1032">Host cell membrane</keyword>
<keyword evidence="9" id="KW-0204">Cytolysis</keyword>
<accession>A0A976SH44</accession>
<dbReference type="PANTHER" id="PTHR38107:SF3">
    <property type="entry name" value="LYSOZYME RRRD-RELATED"/>
    <property type="match status" value="1"/>
</dbReference>
<dbReference type="GO" id="GO:0031640">
    <property type="term" value="P:killing of cells of another organism"/>
    <property type="evidence" value="ECO:0007669"/>
    <property type="project" value="UniProtKB-KW"/>
</dbReference>
<evidence type="ECO:0000256" key="3">
    <source>
        <dbReference type="ARBA" id="ARBA00022511"/>
    </source>
</evidence>
<dbReference type="GO" id="GO:0009253">
    <property type="term" value="P:peptidoglycan catabolic process"/>
    <property type="evidence" value="ECO:0007669"/>
    <property type="project" value="InterPro"/>
</dbReference>
<dbReference type="InterPro" id="IPR043688">
    <property type="entry name" value="SAR_endolysin-like"/>
</dbReference>
<dbReference type="PANTHER" id="PTHR38107">
    <property type="match status" value="1"/>
</dbReference>
<sequence length="173" mass="19284">MNVSKRVMAALLALALAGGGATYLSRDGAQQIASHEGYRLVAYPDPATGGAPWTICRGHTKGVYRGMRATHEQCDQWYAEDLHVAERAVQRNVRVPLKQGEYDAMVSFVFNVGESNLRASTLLRKVNAGDRRGSCNQYPRWIYANKMVLNGLVTRRYEEQATCLKDGPYVYLP</sequence>
<keyword evidence="10" id="KW-1043">Host membrane</keyword>
<keyword evidence="4 17" id="KW-0929">Antimicrobial</keyword>
<evidence type="ECO:0000313" key="18">
    <source>
        <dbReference type="EMBL" id="UVB02980.1"/>
    </source>
</evidence>
<evidence type="ECO:0000256" key="6">
    <source>
        <dbReference type="ARBA" id="ARBA00022638"/>
    </source>
</evidence>
<evidence type="ECO:0000256" key="12">
    <source>
        <dbReference type="ARBA" id="ARBA00022989"/>
    </source>
</evidence>
<dbReference type="EMBL" id="ON911539">
    <property type="protein sequence ID" value="UVB02980.1"/>
    <property type="molecule type" value="Genomic_DNA"/>
</dbReference>
<evidence type="ECO:0000256" key="5">
    <source>
        <dbReference type="ARBA" id="ARBA00022612"/>
    </source>
</evidence>
<evidence type="ECO:0000256" key="1">
    <source>
        <dbReference type="ARBA" id="ARBA00000632"/>
    </source>
</evidence>
<keyword evidence="16 17" id="KW-0326">Glycosidase</keyword>
<name>A0A976SH44_9CAUD</name>